<dbReference type="AlphaFoldDB" id="A0A1M2VM85"/>
<evidence type="ECO:0000313" key="2">
    <source>
        <dbReference type="EMBL" id="OJT08662.1"/>
    </source>
</evidence>
<sequence>MASSSSAGSAHTLGESRAQALQALLSSLSPGAQVEQDAKLNPDQVRTISDKLGELLGGDAVPDVGQRNEKGELLNEEGLPIVDIVEPVIAGQAPPASDPATVNSETDVLPLWTLSPAEMARRRAERDRVLDILEEEERIEQEKEEAEERERFQTELQKRKAAAKAEMDALKTAREMHKKMGKALLQNLAAARERDEQEKQALEQADRQAREERTRLKPKKSVSFADLPPDHESQPANSVPPLDWGDVAPVKLNAGKSTVITRGDMNRLPMKMNVVERVPGIGRGPKSPPPPTSAPADSDDESDPGSPVPADSDDGEVIHSDLSDSEEPPAPDHDDSEDSGSEQPGDDEPVEWDIEGYDFAQHQREIALAYYEKRATVGAEALAAMRNHEHGSEENEWDQPVVPLDATLSSAPPKPSQSRFKTSLASSSSLPSHSLGASILPSSQSSTLKSAVRLGKLKSGKLTGGEDGESEDELDPQAKEMLEMLTKGDVVNVGPTLPSNGSTLPTSSPALATQTTPSPDSEPPAEAAAPPKPKLSNVSQFKMSLGTQTPPLAPTSPGSGVSTPTSNVGRSSPKMGSQSGTPIAVPSKTSRLPGASCGTPPPLPPQIPGVIVDSPSFAVSAASWKASGKRPMQMPGMIVDSPSFPGANPSSSPLVPSGLSAFESAILEPPSFQSPTSTLVGTPANATPSLSPALASSRAPVSNSVLERKPPVAGAAKESGPSAVSSTGGFGVGKEKRVSRFAAERM</sequence>
<feature type="region of interest" description="Disordered" evidence="1">
    <location>
        <begin position="385"/>
        <end position="611"/>
    </location>
</feature>
<keyword evidence="3" id="KW-1185">Reference proteome</keyword>
<dbReference type="EMBL" id="MNAD01001019">
    <property type="protein sequence ID" value="OJT08662.1"/>
    <property type="molecule type" value="Genomic_DNA"/>
</dbReference>
<feature type="region of interest" description="Disordered" evidence="1">
    <location>
        <begin position="138"/>
        <end position="168"/>
    </location>
</feature>
<feature type="compositionally biased region" description="Polar residues" evidence="1">
    <location>
        <begin position="440"/>
        <end position="449"/>
    </location>
</feature>
<feature type="compositionally biased region" description="Polar residues" evidence="1">
    <location>
        <begin position="536"/>
        <end position="550"/>
    </location>
</feature>
<feature type="compositionally biased region" description="Basic and acidic residues" evidence="1">
    <location>
        <begin position="733"/>
        <end position="746"/>
    </location>
</feature>
<dbReference type="Proteomes" id="UP000184267">
    <property type="component" value="Unassembled WGS sequence"/>
</dbReference>
<protein>
    <recommendedName>
        <fullName evidence="4">DUF3835 domain-containing protein</fullName>
    </recommendedName>
</protein>
<feature type="compositionally biased region" description="Basic and acidic residues" evidence="1">
    <location>
        <begin position="191"/>
        <end position="215"/>
    </location>
</feature>
<feature type="compositionally biased region" description="Low complexity" evidence="1">
    <location>
        <begin position="683"/>
        <end position="702"/>
    </location>
</feature>
<dbReference type="OMA" id="DYAQHQR"/>
<proteinExistence type="predicted"/>
<evidence type="ECO:0000256" key="1">
    <source>
        <dbReference type="SAM" id="MobiDB-lite"/>
    </source>
</evidence>
<comment type="caution">
    <text evidence="2">The sequence shown here is derived from an EMBL/GenBank/DDBJ whole genome shotgun (WGS) entry which is preliminary data.</text>
</comment>
<dbReference type="STRING" id="154538.A0A1M2VM85"/>
<dbReference type="OrthoDB" id="21413at2759"/>
<feature type="compositionally biased region" description="Acidic residues" evidence="1">
    <location>
        <begin position="466"/>
        <end position="475"/>
    </location>
</feature>
<feature type="region of interest" description="Disordered" evidence="1">
    <location>
        <begin position="673"/>
        <end position="746"/>
    </location>
</feature>
<accession>A0A1M2VM85</accession>
<feature type="compositionally biased region" description="Low complexity" evidence="1">
    <location>
        <begin position="555"/>
        <end position="566"/>
    </location>
</feature>
<gene>
    <name evidence="2" type="ORF">TRAPUB_388</name>
</gene>
<feature type="compositionally biased region" description="Polar residues" evidence="1">
    <location>
        <begin position="567"/>
        <end position="581"/>
    </location>
</feature>
<feature type="compositionally biased region" description="Acidic residues" evidence="1">
    <location>
        <begin position="323"/>
        <end position="356"/>
    </location>
</feature>
<organism evidence="2 3">
    <name type="scientific">Trametes pubescens</name>
    <name type="common">White-rot fungus</name>
    <dbReference type="NCBI Taxonomy" id="154538"/>
    <lineage>
        <taxon>Eukaryota</taxon>
        <taxon>Fungi</taxon>
        <taxon>Dikarya</taxon>
        <taxon>Basidiomycota</taxon>
        <taxon>Agaricomycotina</taxon>
        <taxon>Agaricomycetes</taxon>
        <taxon>Polyporales</taxon>
        <taxon>Polyporaceae</taxon>
        <taxon>Trametes</taxon>
    </lineage>
</organism>
<feature type="compositionally biased region" description="Polar residues" evidence="1">
    <location>
        <begin position="497"/>
        <end position="516"/>
    </location>
</feature>
<feature type="region of interest" description="Disordered" evidence="1">
    <location>
        <begin position="623"/>
        <end position="657"/>
    </location>
</feature>
<feature type="compositionally biased region" description="Basic and acidic residues" evidence="1">
    <location>
        <begin position="146"/>
        <end position="168"/>
    </location>
</feature>
<name>A0A1M2VM85_TRAPU</name>
<evidence type="ECO:0000313" key="3">
    <source>
        <dbReference type="Proteomes" id="UP000184267"/>
    </source>
</evidence>
<feature type="region of interest" description="Disordered" evidence="1">
    <location>
        <begin position="181"/>
        <end position="358"/>
    </location>
</feature>
<reference evidence="2 3" key="1">
    <citation type="submission" date="2016-10" db="EMBL/GenBank/DDBJ databases">
        <title>Genome sequence of the basidiomycete white-rot fungus Trametes pubescens.</title>
        <authorList>
            <person name="Makela M.R."/>
            <person name="Granchi Z."/>
            <person name="Peng M."/>
            <person name="De Vries R.P."/>
            <person name="Grigoriev I."/>
            <person name="Riley R."/>
            <person name="Hilden K."/>
        </authorList>
    </citation>
    <scope>NUCLEOTIDE SEQUENCE [LARGE SCALE GENOMIC DNA]</scope>
    <source>
        <strain evidence="2 3">FBCC735</strain>
    </source>
</reference>
<evidence type="ECO:0008006" key="4">
    <source>
        <dbReference type="Google" id="ProtNLM"/>
    </source>
</evidence>
<feature type="compositionally biased region" description="Low complexity" evidence="1">
    <location>
        <begin position="423"/>
        <end position="438"/>
    </location>
</feature>